<name>A0A4Y2KVG7_ARAVE</name>
<keyword evidence="3" id="KW-1185">Reference proteome</keyword>
<gene>
    <name evidence="2" type="ORF">AVEN_262551_1</name>
</gene>
<reference evidence="2 3" key="1">
    <citation type="journal article" date="2019" name="Sci. Rep.">
        <title>Orb-weaving spider Araneus ventricosus genome elucidates the spidroin gene catalogue.</title>
        <authorList>
            <person name="Kono N."/>
            <person name="Nakamura H."/>
            <person name="Ohtoshi R."/>
            <person name="Moran D.A.P."/>
            <person name="Shinohara A."/>
            <person name="Yoshida Y."/>
            <person name="Fujiwara M."/>
            <person name="Mori M."/>
            <person name="Tomita M."/>
            <person name="Arakawa K."/>
        </authorList>
    </citation>
    <scope>NUCLEOTIDE SEQUENCE [LARGE SCALE GENOMIC DNA]</scope>
</reference>
<feature type="compositionally biased region" description="Polar residues" evidence="1">
    <location>
        <begin position="109"/>
        <end position="121"/>
    </location>
</feature>
<evidence type="ECO:0000313" key="3">
    <source>
        <dbReference type="Proteomes" id="UP000499080"/>
    </source>
</evidence>
<organism evidence="2 3">
    <name type="scientific">Araneus ventricosus</name>
    <name type="common">Orbweaver spider</name>
    <name type="synonym">Epeira ventricosa</name>
    <dbReference type="NCBI Taxonomy" id="182803"/>
    <lineage>
        <taxon>Eukaryota</taxon>
        <taxon>Metazoa</taxon>
        <taxon>Ecdysozoa</taxon>
        <taxon>Arthropoda</taxon>
        <taxon>Chelicerata</taxon>
        <taxon>Arachnida</taxon>
        <taxon>Araneae</taxon>
        <taxon>Araneomorphae</taxon>
        <taxon>Entelegynae</taxon>
        <taxon>Araneoidea</taxon>
        <taxon>Araneidae</taxon>
        <taxon>Araneus</taxon>
    </lineage>
</organism>
<dbReference type="AlphaFoldDB" id="A0A4Y2KVG7"/>
<dbReference type="Proteomes" id="UP000499080">
    <property type="component" value="Unassembled WGS sequence"/>
</dbReference>
<proteinExistence type="predicted"/>
<evidence type="ECO:0000313" key="2">
    <source>
        <dbReference type="EMBL" id="GBN06050.1"/>
    </source>
</evidence>
<sequence length="167" mass="18123">MNPFGRGDDSSTFPFLGITVAKLPQTPLHPAPRHVIELESLFTIRLSAEANRAIARGAKAGTNLNHVNSQLIVAFLPNKILKSVGFASDVLPFLSDEITPPSVIGPSLPQKSNKTSPNAQRPHNRVISSFLCRPLVVTADKTPVEELNSQNLSPTRLEFDCDNECSV</sequence>
<dbReference type="EMBL" id="BGPR01005024">
    <property type="protein sequence ID" value="GBN06050.1"/>
    <property type="molecule type" value="Genomic_DNA"/>
</dbReference>
<accession>A0A4Y2KVG7</accession>
<protein>
    <submittedName>
        <fullName evidence="2">Uncharacterized protein</fullName>
    </submittedName>
</protein>
<evidence type="ECO:0000256" key="1">
    <source>
        <dbReference type="SAM" id="MobiDB-lite"/>
    </source>
</evidence>
<feature type="region of interest" description="Disordered" evidence="1">
    <location>
        <begin position="102"/>
        <end position="123"/>
    </location>
</feature>
<comment type="caution">
    <text evidence="2">The sequence shown here is derived from an EMBL/GenBank/DDBJ whole genome shotgun (WGS) entry which is preliminary data.</text>
</comment>